<keyword evidence="4" id="KW-1185">Reference proteome</keyword>
<evidence type="ECO:0000313" key="4">
    <source>
        <dbReference type="Proteomes" id="UP000313359"/>
    </source>
</evidence>
<feature type="domain" description="DUF8212" evidence="2">
    <location>
        <begin position="36"/>
        <end position="154"/>
    </location>
</feature>
<dbReference type="Pfam" id="PF26640">
    <property type="entry name" value="DUF8212"/>
    <property type="match status" value="1"/>
</dbReference>
<protein>
    <recommendedName>
        <fullName evidence="2">DUF8212 domain-containing protein</fullName>
    </recommendedName>
</protein>
<name>A0A5C2S7D5_9APHY</name>
<dbReference type="Proteomes" id="UP000313359">
    <property type="component" value="Unassembled WGS sequence"/>
</dbReference>
<dbReference type="PANTHER" id="PTHR10622:SF10">
    <property type="entry name" value="HET DOMAIN-CONTAINING PROTEIN"/>
    <property type="match status" value="1"/>
</dbReference>
<organism evidence="3 4">
    <name type="scientific">Lentinus tigrinus ALCF2SS1-6</name>
    <dbReference type="NCBI Taxonomy" id="1328759"/>
    <lineage>
        <taxon>Eukaryota</taxon>
        <taxon>Fungi</taxon>
        <taxon>Dikarya</taxon>
        <taxon>Basidiomycota</taxon>
        <taxon>Agaricomycotina</taxon>
        <taxon>Agaricomycetes</taxon>
        <taxon>Polyporales</taxon>
        <taxon>Polyporaceae</taxon>
        <taxon>Lentinus</taxon>
    </lineage>
</organism>
<dbReference type="PANTHER" id="PTHR10622">
    <property type="entry name" value="HET DOMAIN-CONTAINING PROTEIN"/>
    <property type="match status" value="1"/>
</dbReference>
<accession>A0A5C2S7D5</accession>
<sequence>MSWASHRETTRVEDQAYYLMGIFGVYMPTIYGERNNAFRRLQEEILKRDPDHTILVDSSTTVSISDPSWDWAYTARLMACTMTPGRRPRQPLAESPKSFLPSQSTSIPVLSPGQLAQRLHMSSAHTSLLPQISVAPDGIRLRIPIISIGDSLVAGFLACEHRVHNSEPQRLVLLLSPPIRDAPCLAANDLHYFVYGLYSRYQSYTLASCTVAREKCDKSWGERDPPSPTYYFIFANSVDPSSRINIRLGPCHDDCFFTECWSRRLHVNIAHTHSHAPCTWSREVGNMAHADTNPATQSVMAPLGVMAPESPVAQSISSWSRGEHDGRLTYRSVFDCSAGSCVGSLNVTLTFTPWWRHIDARSIALPPSYTVSINISSEMGTHGHTEI</sequence>
<dbReference type="InterPro" id="IPR058525">
    <property type="entry name" value="DUF8212"/>
</dbReference>
<evidence type="ECO:0000313" key="3">
    <source>
        <dbReference type="EMBL" id="RPD59137.1"/>
    </source>
</evidence>
<feature type="region of interest" description="Disordered" evidence="1">
    <location>
        <begin position="84"/>
        <end position="104"/>
    </location>
</feature>
<evidence type="ECO:0000259" key="2">
    <source>
        <dbReference type="Pfam" id="PF26640"/>
    </source>
</evidence>
<gene>
    <name evidence="3" type="ORF">L227DRAFT_601494</name>
</gene>
<dbReference type="EMBL" id="ML122271">
    <property type="protein sequence ID" value="RPD59137.1"/>
    <property type="molecule type" value="Genomic_DNA"/>
</dbReference>
<dbReference type="AlphaFoldDB" id="A0A5C2S7D5"/>
<proteinExistence type="predicted"/>
<evidence type="ECO:0000256" key="1">
    <source>
        <dbReference type="SAM" id="MobiDB-lite"/>
    </source>
</evidence>
<dbReference type="OrthoDB" id="10450556at2759"/>
<reference evidence="3" key="1">
    <citation type="journal article" date="2018" name="Genome Biol. Evol.">
        <title>Genomics and development of Lentinus tigrinus, a white-rot wood-decaying mushroom with dimorphic fruiting bodies.</title>
        <authorList>
            <person name="Wu B."/>
            <person name="Xu Z."/>
            <person name="Knudson A."/>
            <person name="Carlson A."/>
            <person name="Chen N."/>
            <person name="Kovaka S."/>
            <person name="LaButti K."/>
            <person name="Lipzen A."/>
            <person name="Pennachio C."/>
            <person name="Riley R."/>
            <person name="Schakwitz W."/>
            <person name="Umezawa K."/>
            <person name="Ohm R.A."/>
            <person name="Grigoriev I.V."/>
            <person name="Nagy L.G."/>
            <person name="Gibbons J."/>
            <person name="Hibbett D."/>
        </authorList>
    </citation>
    <scope>NUCLEOTIDE SEQUENCE [LARGE SCALE GENOMIC DNA]</scope>
    <source>
        <strain evidence="3">ALCF2SS1-6</strain>
    </source>
</reference>